<reference evidence="2 3" key="1">
    <citation type="submission" date="2010-10" db="EMBL/GenBank/DDBJ databases">
        <authorList>
            <consortium name="The Broad Institute Genome Sequencing Platform"/>
            <person name="Ward D."/>
            <person name="Earl A."/>
            <person name="Feldgarden M."/>
            <person name="Young S.K."/>
            <person name="Gargeya S."/>
            <person name="Zeng Q."/>
            <person name="Alvarado L."/>
            <person name="Berlin A."/>
            <person name="Bochicchio J."/>
            <person name="Chapman S.B."/>
            <person name="Chen Z."/>
            <person name="Freedman E."/>
            <person name="Gellesch M."/>
            <person name="Goldberg J."/>
            <person name="Griggs A."/>
            <person name="Gujja S."/>
            <person name="Heilman E."/>
            <person name="Heiman D."/>
            <person name="Howarth C."/>
            <person name="Mehta T."/>
            <person name="Neiman D."/>
            <person name="Pearson M."/>
            <person name="Roberts A."/>
            <person name="Saif S."/>
            <person name="Shea T."/>
            <person name="Shenoy N."/>
            <person name="Sisk P."/>
            <person name="Stolte C."/>
            <person name="Sykes S."/>
            <person name="White J."/>
            <person name="Yandava C."/>
            <person name="Allen-Vercoe E."/>
            <person name="Sibley C."/>
            <person name="Ambrose C.E."/>
            <person name="Strauss J."/>
            <person name="Daigneault M."/>
            <person name="Haas B."/>
            <person name="Nusbaum C."/>
            <person name="Birren B."/>
        </authorList>
    </citation>
    <scope>NUCLEOTIDE SEQUENCE [LARGE SCALE GENOMIC DNA]</scope>
    <source>
        <strain evidence="2 3">3_1_6</strain>
    </source>
</reference>
<name>E5Y9P2_BILW3</name>
<dbReference type="InterPro" id="IPR011059">
    <property type="entry name" value="Metal-dep_hydrolase_composite"/>
</dbReference>
<dbReference type="HOGENOM" id="CLU_016107_2_1_7"/>
<sequence>MLDIAFINARIVDGTGTPWQRGCVGVHDGRIVQVGSNGDLPEAANVIDVDDHVLCPGFIDSHSHSDLSVLENPESSAKIMQGVTTENVGLDSLSVAPISDRNKEQWQISLSGLDGILNRAWDWNSFSSYLDRVDAAMPSVNISSYVGLGTVRLDVMGMENRPPTAAELRRMKESIAECMQQGARGISAGLIYTPNKYQSTEELIALAKTAASYDGLFDVHMRNEADHMTEALDEIIHIARESGIRVMITHFKARGRRNWGSGRKHLDTIDRARQEGVDISIAQYPYTANSTLMHVVVPPWYHSRGMDGMLKALVEEREQVKKDMLTTDGWENFSEVMGWENIYVSSVNKPQNSWCEGLSAVQIGERLHCSPEDAILDLLIDERLAVGLLGFGMSEEDVIEGIKHPSMCVITDGLLSGKKPHPRTYAAFPRFLARYVREKHILTLEEAVRKMTFNTARRLRMKHKGLILQGMDADIVVFDEQRILDVNSFEEPRIHPQGIDLVCVNGEIVVRDGVHTGARPGRTIRDH</sequence>
<evidence type="ECO:0000313" key="2">
    <source>
        <dbReference type="EMBL" id="EFV43297.1"/>
    </source>
</evidence>
<gene>
    <name evidence="2" type="ORF">HMPREF0179_02820</name>
</gene>
<dbReference type="PANTHER" id="PTHR11647">
    <property type="entry name" value="HYDRANTOINASE/DIHYDROPYRIMIDINASE FAMILY MEMBER"/>
    <property type="match status" value="1"/>
</dbReference>
<dbReference type="GO" id="GO:0005829">
    <property type="term" value="C:cytosol"/>
    <property type="evidence" value="ECO:0007669"/>
    <property type="project" value="TreeGrafter"/>
</dbReference>
<dbReference type="SUPFAM" id="SSF51338">
    <property type="entry name" value="Composite domain of metallo-dependent hydrolases"/>
    <property type="match status" value="1"/>
</dbReference>
<dbReference type="OrthoDB" id="9766983at2"/>
<protein>
    <recommendedName>
        <fullName evidence="1">Amidohydrolase 3 domain-containing protein</fullName>
    </recommendedName>
</protein>
<dbReference type="eggNOG" id="COG3653">
    <property type="taxonomic scope" value="Bacteria"/>
</dbReference>
<dbReference type="InterPro" id="IPR050378">
    <property type="entry name" value="Metallo-dep_Hydrolases_sf"/>
</dbReference>
<dbReference type="Gene3D" id="3.30.1490.130">
    <property type="entry name" value="D-aminoacylase. Domain 3"/>
    <property type="match status" value="1"/>
</dbReference>
<dbReference type="SUPFAM" id="SSF51556">
    <property type="entry name" value="Metallo-dependent hydrolases"/>
    <property type="match status" value="1"/>
</dbReference>
<dbReference type="Proteomes" id="UP000006034">
    <property type="component" value="Unassembled WGS sequence"/>
</dbReference>
<dbReference type="InterPro" id="IPR032466">
    <property type="entry name" value="Metal_Hydrolase"/>
</dbReference>
<dbReference type="InterPro" id="IPR013108">
    <property type="entry name" value="Amidohydro_3"/>
</dbReference>
<dbReference type="EMBL" id="ADCP02000001">
    <property type="protein sequence ID" value="EFV43297.1"/>
    <property type="molecule type" value="Genomic_DNA"/>
</dbReference>
<dbReference type="AlphaFoldDB" id="E5Y9P2"/>
<dbReference type="PANTHER" id="PTHR11647:SF1">
    <property type="entry name" value="COLLAPSIN RESPONSE MEDIATOR PROTEIN"/>
    <property type="match status" value="1"/>
</dbReference>
<evidence type="ECO:0000259" key="1">
    <source>
        <dbReference type="Pfam" id="PF07969"/>
    </source>
</evidence>
<dbReference type="RefSeq" id="WP_005028904.1">
    <property type="nucleotide sequence ID" value="NZ_KE150238.1"/>
</dbReference>
<accession>E5Y9P2</accession>
<reference evidence="2 3" key="2">
    <citation type="submission" date="2013-04" db="EMBL/GenBank/DDBJ databases">
        <title>The Genome Sequence of Bilophila wadsworthia 3_1_6.</title>
        <authorList>
            <consortium name="The Broad Institute Genomics Platform"/>
            <person name="Earl A."/>
            <person name="Ward D."/>
            <person name="Feldgarden M."/>
            <person name="Gevers D."/>
            <person name="Sibley C."/>
            <person name="Strauss J."/>
            <person name="Allen-Vercoe E."/>
            <person name="Walker B."/>
            <person name="Young S."/>
            <person name="Zeng Q."/>
            <person name="Gargeya S."/>
            <person name="Fitzgerald M."/>
            <person name="Haas B."/>
            <person name="Abouelleil A."/>
            <person name="Allen A.W."/>
            <person name="Alvarado L."/>
            <person name="Arachchi H.M."/>
            <person name="Berlin A.M."/>
            <person name="Chapman S.B."/>
            <person name="Gainer-Dewar J."/>
            <person name="Goldberg J."/>
            <person name="Griggs A."/>
            <person name="Gujja S."/>
            <person name="Hansen M."/>
            <person name="Howarth C."/>
            <person name="Imamovic A."/>
            <person name="Ireland A."/>
            <person name="Larimer J."/>
            <person name="McCowan C."/>
            <person name="Murphy C."/>
            <person name="Pearson M."/>
            <person name="Poon T.W."/>
            <person name="Priest M."/>
            <person name="Roberts A."/>
            <person name="Saif S."/>
            <person name="Shea T."/>
            <person name="Sisk P."/>
            <person name="Sykes S."/>
            <person name="Wortman J."/>
            <person name="Nusbaum C."/>
            <person name="Birren B."/>
        </authorList>
    </citation>
    <scope>NUCLEOTIDE SEQUENCE [LARGE SCALE GENOMIC DNA]</scope>
    <source>
        <strain evidence="2 3">3_1_6</strain>
    </source>
</reference>
<dbReference type="GO" id="GO:0016812">
    <property type="term" value="F:hydrolase activity, acting on carbon-nitrogen (but not peptide) bonds, in cyclic amides"/>
    <property type="evidence" value="ECO:0007669"/>
    <property type="project" value="TreeGrafter"/>
</dbReference>
<evidence type="ECO:0000313" key="3">
    <source>
        <dbReference type="Proteomes" id="UP000006034"/>
    </source>
</evidence>
<dbReference type="GO" id="GO:0016811">
    <property type="term" value="F:hydrolase activity, acting on carbon-nitrogen (but not peptide) bonds, in linear amides"/>
    <property type="evidence" value="ECO:0007669"/>
    <property type="project" value="InterPro"/>
</dbReference>
<organism evidence="2 3">
    <name type="scientific">Bilophila wadsworthia (strain 3_1_6)</name>
    <dbReference type="NCBI Taxonomy" id="563192"/>
    <lineage>
        <taxon>Bacteria</taxon>
        <taxon>Pseudomonadati</taxon>
        <taxon>Thermodesulfobacteriota</taxon>
        <taxon>Desulfovibrionia</taxon>
        <taxon>Desulfovibrionales</taxon>
        <taxon>Desulfovibrionaceae</taxon>
        <taxon>Bilophila</taxon>
    </lineage>
</organism>
<dbReference type="Pfam" id="PF07969">
    <property type="entry name" value="Amidohydro_3"/>
    <property type="match status" value="2"/>
</dbReference>
<dbReference type="InterPro" id="IPR023100">
    <property type="entry name" value="D-aminoacylase_insert_dom_sf"/>
</dbReference>
<dbReference type="Gene3D" id="2.30.40.10">
    <property type="entry name" value="Urease, subunit C, domain 1"/>
    <property type="match status" value="1"/>
</dbReference>
<comment type="caution">
    <text evidence="2">The sequence shown here is derived from an EMBL/GenBank/DDBJ whole genome shotgun (WGS) entry which is preliminary data.</text>
</comment>
<dbReference type="Gene3D" id="3.20.20.140">
    <property type="entry name" value="Metal-dependent hydrolases"/>
    <property type="match status" value="1"/>
</dbReference>
<proteinExistence type="predicted"/>
<keyword evidence="3" id="KW-1185">Reference proteome</keyword>
<dbReference type="CDD" id="cd01297">
    <property type="entry name" value="D-aminoacylase"/>
    <property type="match status" value="1"/>
</dbReference>
<dbReference type="GeneID" id="78084787"/>
<feature type="domain" description="Amidohydrolase 3" evidence="1">
    <location>
        <begin position="46"/>
        <end position="285"/>
    </location>
</feature>
<feature type="domain" description="Amidohydrolase 3" evidence="1">
    <location>
        <begin position="407"/>
        <end position="510"/>
    </location>
</feature>